<keyword evidence="4" id="KW-1185">Reference proteome</keyword>
<feature type="compositionally biased region" description="Low complexity" evidence="1">
    <location>
        <begin position="1"/>
        <end position="124"/>
    </location>
</feature>
<dbReference type="InterPro" id="IPR052531">
    <property type="entry name" value="CarD-like_regulator"/>
</dbReference>
<sequence length="334" mass="35311">MKKTKTSSPAKAKSSPAKVKTAKPAARAPAARAATAKKPATVKQSATKTAKPAAKPVTKTAAKAPVKPAPKAAAKPVAKPAAKAAPAKAAAAKPAATKMPAAKAAPATKAAPAKAAPAKAVAAKPVPPSRPMAVSAPPTRPLPQPVRPAAPEPKQPAQQAKVVQLKPVPSKVKMDFAAGDHVVYPTHGVGKILRIERQMVAGFELELMVVEFERDKMTVRVPLSKVSSVGIRKLSSPQKMKSALETLKGRARVKRAMWSRRAQEYEAKINSGDPVSIAEVVRDLHRNAGQPDQSYSERQIYESALDRLMRELAAVERIDEDSATKKLEKILKVA</sequence>
<dbReference type="InterPro" id="IPR003711">
    <property type="entry name" value="CarD-like/TRCF_RID"/>
</dbReference>
<feature type="compositionally biased region" description="Pro residues" evidence="1">
    <location>
        <begin position="138"/>
        <end position="154"/>
    </location>
</feature>
<comment type="caution">
    <text evidence="3">The sequence shown here is derived from an EMBL/GenBank/DDBJ whole genome shotgun (WGS) entry which is preliminary data.</text>
</comment>
<dbReference type="PANTHER" id="PTHR38447:SF1">
    <property type="entry name" value="RNA POLYMERASE-BINDING TRANSCRIPTION FACTOR CARD"/>
    <property type="match status" value="1"/>
</dbReference>
<reference evidence="4" key="1">
    <citation type="journal article" date="2019" name="Int. J. Syst. Evol. Microbiol.">
        <title>The Global Catalogue of Microorganisms (GCM) 10K type strain sequencing project: providing services to taxonomists for standard genome sequencing and annotation.</title>
        <authorList>
            <consortium name="The Broad Institute Genomics Platform"/>
            <consortium name="The Broad Institute Genome Sequencing Center for Infectious Disease"/>
            <person name="Wu L."/>
            <person name="Ma J."/>
        </authorList>
    </citation>
    <scope>NUCLEOTIDE SEQUENCE [LARGE SCALE GENOMIC DNA]</scope>
    <source>
        <strain evidence="4">KCTC 42182</strain>
    </source>
</reference>
<dbReference type="Gene3D" id="2.40.10.170">
    <property type="match status" value="1"/>
</dbReference>
<gene>
    <name evidence="3" type="ORF">ACFOOQ_10375</name>
</gene>
<feature type="domain" description="CarD-like/TRCF RNAP-interacting" evidence="2">
    <location>
        <begin position="175"/>
        <end position="285"/>
    </location>
</feature>
<dbReference type="Pfam" id="PF21095">
    <property type="entry name" value="CarD_C"/>
    <property type="match status" value="1"/>
</dbReference>
<evidence type="ECO:0000256" key="1">
    <source>
        <dbReference type="SAM" id="MobiDB-lite"/>
    </source>
</evidence>
<dbReference type="Proteomes" id="UP001595711">
    <property type="component" value="Unassembled WGS sequence"/>
</dbReference>
<feature type="region of interest" description="Disordered" evidence="1">
    <location>
        <begin position="1"/>
        <end position="163"/>
    </location>
</feature>
<accession>A0ABV7VFN0</accession>
<name>A0ABV7VFN0_9PROT</name>
<dbReference type="RefSeq" id="WP_379725641.1">
    <property type="nucleotide sequence ID" value="NZ_JBHRYJ010000002.1"/>
</dbReference>
<organism evidence="3 4">
    <name type="scientific">Ferrovibrio xuzhouensis</name>
    <dbReference type="NCBI Taxonomy" id="1576914"/>
    <lineage>
        <taxon>Bacteria</taxon>
        <taxon>Pseudomonadati</taxon>
        <taxon>Pseudomonadota</taxon>
        <taxon>Alphaproteobacteria</taxon>
        <taxon>Rhodospirillales</taxon>
        <taxon>Rhodospirillaceae</taxon>
        <taxon>Ferrovibrio</taxon>
    </lineage>
</organism>
<dbReference type="Gene3D" id="1.20.58.1290">
    <property type="entry name" value="CarD-like, C-terminal domain"/>
    <property type="match status" value="1"/>
</dbReference>
<dbReference type="PANTHER" id="PTHR38447">
    <property type="entry name" value="TRANSCRIPTION FACTOR YDEB-RELATED"/>
    <property type="match status" value="1"/>
</dbReference>
<dbReference type="SMART" id="SM01058">
    <property type="entry name" value="CarD_TRCF"/>
    <property type="match status" value="1"/>
</dbReference>
<evidence type="ECO:0000259" key="2">
    <source>
        <dbReference type="SMART" id="SM01058"/>
    </source>
</evidence>
<evidence type="ECO:0000313" key="4">
    <source>
        <dbReference type="Proteomes" id="UP001595711"/>
    </source>
</evidence>
<dbReference type="Pfam" id="PF02559">
    <property type="entry name" value="CarD_TRCF_RID"/>
    <property type="match status" value="1"/>
</dbReference>
<dbReference type="InterPro" id="IPR036101">
    <property type="entry name" value="CarD-like/TRCF_RID_sf"/>
</dbReference>
<proteinExistence type="predicted"/>
<dbReference type="SUPFAM" id="SSF141259">
    <property type="entry name" value="CarD-like"/>
    <property type="match status" value="1"/>
</dbReference>
<evidence type="ECO:0000313" key="3">
    <source>
        <dbReference type="EMBL" id="MFC3675949.1"/>
    </source>
</evidence>
<dbReference type="InterPro" id="IPR042215">
    <property type="entry name" value="CarD-like_C"/>
</dbReference>
<dbReference type="InterPro" id="IPR048792">
    <property type="entry name" value="CarD_C"/>
</dbReference>
<dbReference type="EMBL" id="JBHRYJ010000002">
    <property type="protein sequence ID" value="MFC3675949.1"/>
    <property type="molecule type" value="Genomic_DNA"/>
</dbReference>
<protein>
    <submittedName>
        <fullName evidence="3">CarD family transcriptional regulator</fullName>
    </submittedName>
</protein>